<protein>
    <submittedName>
        <fullName evidence="3">Phage major capsid protein</fullName>
    </submittedName>
</protein>
<evidence type="ECO:0000256" key="1">
    <source>
        <dbReference type="ARBA" id="ARBA00004328"/>
    </source>
</evidence>
<dbReference type="InterPro" id="IPR024455">
    <property type="entry name" value="Phage_capsid"/>
</dbReference>
<evidence type="ECO:0000259" key="2">
    <source>
        <dbReference type="Pfam" id="PF05065"/>
    </source>
</evidence>
<feature type="domain" description="Phage capsid-like C-terminal" evidence="2">
    <location>
        <begin position="142"/>
        <end position="275"/>
    </location>
</feature>
<reference evidence="3 4" key="1">
    <citation type="journal article" date="2021" name="Int. J. Syst. Evol. Microbiol.">
        <title>Salipiger mangrovisoli sp. nov., isolated from mangrove soil and the proposal for the reclassification of Paraphaeobacter pallidus as Salipiger pallidus comb. nov.</title>
        <authorList>
            <person name="Du J."/>
            <person name="Liu Y."/>
            <person name="Pei T."/>
            <person name="Deng M.R."/>
            <person name="Zhu H."/>
        </authorList>
    </citation>
    <scope>NUCLEOTIDE SEQUENCE [LARGE SCALE GENOMIC DNA]</scope>
    <source>
        <strain evidence="3 4">6D45A</strain>
    </source>
</reference>
<name>A0ABR9WZ28_9RHOB</name>
<dbReference type="RefSeq" id="WP_194133879.1">
    <property type="nucleotide sequence ID" value="NZ_JADFFK010000004.1"/>
</dbReference>
<dbReference type="SUPFAM" id="SSF56563">
    <property type="entry name" value="Major capsid protein gp5"/>
    <property type="match status" value="1"/>
</dbReference>
<accession>A0ABR9WZ28</accession>
<proteinExistence type="predicted"/>
<dbReference type="InterPro" id="IPR054612">
    <property type="entry name" value="Phage_capsid-like_C"/>
</dbReference>
<evidence type="ECO:0000313" key="3">
    <source>
        <dbReference type="EMBL" id="MBE9636548.1"/>
    </source>
</evidence>
<dbReference type="Proteomes" id="UP000607796">
    <property type="component" value="Unassembled WGS sequence"/>
</dbReference>
<comment type="subcellular location">
    <subcellularLocation>
        <location evidence="1">Virion</location>
    </subcellularLocation>
</comment>
<dbReference type="Pfam" id="PF05065">
    <property type="entry name" value="Phage_capsid"/>
    <property type="match status" value="1"/>
</dbReference>
<keyword evidence="4" id="KW-1185">Reference proteome</keyword>
<dbReference type="EMBL" id="JADFFK010000004">
    <property type="protein sequence ID" value="MBE9636548.1"/>
    <property type="molecule type" value="Genomic_DNA"/>
</dbReference>
<dbReference type="Gene3D" id="3.30.2400.10">
    <property type="entry name" value="Major capsid protein gp5"/>
    <property type="match status" value="1"/>
</dbReference>
<comment type="caution">
    <text evidence="3">The sequence shown here is derived from an EMBL/GenBank/DDBJ whole genome shotgun (WGS) entry which is preliminary data.</text>
</comment>
<dbReference type="NCBIfam" id="TIGR01554">
    <property type="entry name" value="major_cap_HK97"/>
    <property type="match status" value="1"/>
</dbReference>
<evidence type="ECO:0000313" key="4">
    <source>
        <dbReference type="Proteomes" id="UP000607796"/>
    </source>
</evidence>
<sequence>MLESKKISLRQSEIRQALSELAGKENPTADEIRSMEEMDKEYRSAEVRFRAAMISEESERREAGEELETRSDKEWAGMIDRFEVRQVALALDEGRSLDGATKEIVDELRSAGGYRGIPLPLAALEQRAGETVSADLFSPKATRNIIGRIFPNSVAAKLGVSSVNIPQGTAEWPVATAGAVTGWQADELSDVGAASAYQTTEVTMSPDNTLGAQMVITRKSLKQTGQGLENAVRQDMSAAIAVALDNVIINGTGAAGQPLGIVPGAATYGITSTDMTAAAPDWAAFRAEIIAFMEANAITDPSQVKLAFPPAIWGDLDDTLISGTAVSELDRMTKHGVSPILANQLTAGSAIMTTTVNGVAPAFVGLWGAVDMIRDPYTRAASGQLVLTGLVTADVTVARGLQTRILTNFG</sequence>
<gene>
    <name evidence="3" type="ORF">IQ782_06830</name>
</gene>
<organism evidence="3 4">
    <name type="scientific">Salipiger mangrovisoli</name>
    <dbReference type="NCBI Taxonomy" id="2865933"/>
    <lineage>
        <taxon>Bacteria</taxon>
        <taxon>Pseudomonadati</taxon>
        <taxon>Pseudomonadota</taxon>
        <taxon>Alphaproteobacteria</taxon>
        <taxon>Rhodobacterales</taxon>
        <taxon>Roseobacteraceae</taxon>
        <taxon>Salipiger</taxon>
    </lineage>
</organism>